<dbReference type="SMART" id="SM00228">
    <property type="entry name" value="PDZ"/>
    <property type="match status" value="1"/>
</dbReference>
<dbReference type="InterPro" id="IPR001478">
    <property type="entry name" value="PDZ"/>
</dbReference>
<dbReference type="Proteomes" id="UP001164390">
    <property type="component" value="Chromosome"/>
</dbReference>
<dbReference type="PROSITE" id="PS50106">
    <property type="entry name" value="PDZ"/>
    <property type="match status" value="1"/>
</dbReference>
<reference evidence="7" key="1">
    <citation type="submission" date="2022-01" db="EMBL/GenBank/DDBJ databases">
        <title>Nocardioidaceae gen. sp. A5X3R13.</title>
        <authorList>
            <person name="Lopez Marin M.A."/>
            <person name="Uhlik O."/>
        </authorList>
    </citation>
    <scope>NUCLEOTIDE SEQUENCE</scope>
    <source>
        <strain evidence="7">A5X3R13</strain>
    </source>
</reference>
<dbReference type="InterPro" id="IPR001940">
    <property type="entry name" value="Peptidase_S1C"/>
</dbReference>
<protein>
    <submittedName>
        <fullName evidence="7">Trypsin-like peptidase domain-containing protein</fullName>
    </submittedName>
</protein>
<evidence type="ECO:0000313" key="7">
    <source>
        <dbReference type="EMBL" id="UYM07154.1"/>
    </source>
</evidence>
<dbReference type="InterPro" id="IPR043504">
    <property type="entry name" value="Peptidase_S1_PA_chymotrypsin"/>
</dbReference>
<dbReference type="Gene3D" id="2.30.42.10">
    <property type="match status" value="1"/>
</dbReference>
<keyword evidence="8" id="KW-1185">Reference proteome</keyword>
<feature type="domain" description="PDZ" evidence="6">
    <location>
        <begin position="355"/>
        <end position="416"/>
    </location>
</feature>
<evidence type="ECO:0000256" key="2">
    <source>
        <dbReference type="ARBA" id="ARBA00022670"/>
    </source>
</evidence>
<accession>A0AA46YN14</accession>
<evidence type="ECO:0000256" key="1">
    <source>
        <dbReference type="ARBA" id="ARBA00010541"/>
    </source>
</evidence>
<feature type="region of interest" description="Disordered" evidence="4">
    <location>
        <begin position="1"/>
        <end position="87"/>
    </location>
</feature>
<feature type="region of interest" description="Disordered" evidence="4">
    <location>
        <begin position="438"/>
        <end position="458"/>
    </location>
</feature>
<gene>
    <name evidence="7" type="ORF">L0C25_08780</name>
</gene>
<keyword evidence="3" id="KW-0378">Hydrolase</keyword>
<dbReference type="AlphaFoldDB" id="A0AA46YN14"/>
<feature type="compositionally biased region" description="Pro residues" evidence="4">
    <location>
        <begin position="30"/>
        <end position="51"/>
    </location>
</feature>
<evidence type="ECO:0000259" key="6">
    <source>
        <dbReference type="PROSITE" id="PS50106"/>
    </source>
</evidence>
<feature type="compositionally biased region" description="Basic and acidic residues" evidence="4">
    <location>
        <begin position="438"/>
        <end position="447"/>
    </location>
</feature>
<dbReference type="GO" id="GO:0004252">
    <property type="term" value="F:serine-type endopeptidase activity"/>
    <property type="evidence" value="ECO:0007669"/>
    <property type="project" value="InterPro"/>
</dbReference>
<dbReference type="Pfam" id="PF13180">
    <property type="entry name" value="PDZ_2"/>
    <property type="match status" value="1"/>
</dbReference>
<dbReference type="InterPro" id="IPR009003">
    <property type="entry name" value="Peptidase_S1_PA"/>
</dbReference>
<dbReference type="Pfam" id="PF13365">
    <property type="entry name" value="Trypsin_2"/>
    <property type="match status" value="1"/>
</dbReference>
<evidence type="ECO:0000256" key="5">
    <source>
        <dbReference type="SAM" id="Phobius"/>
    </source>
</evidence>
<evidence type="ECO:0000256" key="4">
    <source>
        <dbReference type="SAM" id="MobiDB-lite"/>
    </source>
</evidence>
<evidence type="ECO:0000256" key="3">
    <source>
        <dbReference type="ARBA" id="ARBA00022801"/>
    </source>
</evidence>
<dbReference type="PRINTS" id="PR00834">
    <property type="entry name" value="PROTEASES2C"/>
</dbReference>
<organism evidence="7 8">
    <name type="scientific">Solicola gregarius</name>
    <dbReference type="NCBI Taxonomy" id="2908642"/>
    <lineage>
        <taxon>Bacteria</taxon>
        <taxon>Bacillati</taxon>
        <taxon>Actinomycetota</taxon>
        <taxon>Actinomycetes</taxon>
        <taxon>Propionibacteriales</taxon>
        <taxon>Nocardioidaceae</taxon>
        <taxon>Solicola</taxon>
    </lineage>
</organism>
<keyword evidence="5" id="KW-0472">Membrane</keyword>
<dbReference type="PANTHER" id="PTHR43343:SF3">
    <property type="entry name" value="PROTEASE DO-LIKE 8, CHLOROPLASTIC"/>
    <property type="match status" value="1"/>
</dbReference>
<feature type="region of interest" description="Disordered" evidence="4">
    <location>
        <begin position="123"/>
        <end position="142"/>
    </location>
</feature>
<sequence length="458" mass="45719">MSAGDMNDGNANDGRRPERQPSSDPAAAGPRPPQPYGPPAGGPGQAPPPGYGRPEPTASFTHRYPAPDRNAEPAGPPMAPQAPADADRNRRPRLGLVVAAALVAGLVGGGAGAAGINALNDDESSGLADSAAGTSLSEPVSATDKKLKSGTIEAVAAKVRPSVVQINVSGSDMADSGTGIIISKDGMILTNNHVVAAAAEGGTITVAFDDNSTAEAEIVGRDPVTDIAVIQAKDASDLDRATLGKSADLKVGQDVVAVGSPFGLESTVTSGIVSALNRPVSAGDSSGETSNVYPAIQTDAAINPGNSGGPLVDMNGNVVGINSSIRSNSSGSEAGSIGLGFAIPIDLARNIATQLIDGQSVEHAQIGITVTDSKGSDDITTNGARIKSVEGGSPGSDAGLKQGDVITKLNNDVITGSQSLVATIRGYAPGDKVEIAYTRDGEDHTTDVELGSDGGDTP</sequence>
<dbReference type="EMBL" id="CP094970">
    <property type="protein sequence ID" value="UYM07154.1"/>
    <property type="molecule type" value="Genomic_DNA"/>
</dbReference>
<dbReference type="InterPro" id="IPR051201">
    <property type="entry name" value="Chloro_Bact_Ser_Proteases"/>
</dbReference>
<keyword evidence="5" id="KW-1133">Transmembrane helix</keyword>
<feature type="transmembrane region" description="Helical" evidence="5">
    <location>
        <begin position="94"/>
        <end position="116"/>
    </location>
</feature>
<dbReference type="SUPFAM" id="SSF50156">
    <property type="entry name" value="PDZ domain-like"/>
    <property type="match status" value="1"/>
</dbReference>
<evidence type="ECO:0000313" key="8">
    <source>
        <dbReference type="Proteomes" id="UP001164390"/>
    </source>
</evidence>
<dbReference type="InterPro" id="IPR036034">
    <property type="entry name" value="PDZ_sf"/>
</dbReference>
<dbReference type="KEGG" id="sgrg:L0C25_08780"/>
<proteinExistence type="inferred from homology"/>
<dbReference type="RefSeq" id="WP_271636099.1">
    <property type="nucleotide sequence ID" value="NZ_CP094970.1"/>
</dbReference>
<dbReference type="PANTHER" id="PTHR43343">
    <property type="entry name" value="PEPTIDASE S12"/>
    <property type="match status" value="1"/>
</dbReference>
<comment type="similarity">
    <text evidence="1">Belongs to the peptidase S1C family.</text>
</comment>
<name>A0AA46YN14_9ACTN</name>
<keyword evidence="5" id="KW-0812">Transmembrane</keyword>
<keyword evidence="2" id="KW-0645">Protease</keyword>
<dbReference type="Gene3D" id="2.40.10.10">
    <property type="entry name" value="Trypsin-like serine proteases"/>
    <property type="match status" value="2"/>
</dbReference>
<dbReference type="GO" id="GO:0006508">
    <property type="term" value="P:proteolysis"/>
    <property type="evidence" value="ECO:0007669"/>
    <property type="project" value="UniProtKB-KW"/>
</dbReference>
<dbReference type="SUPFAM" id="SSF50494">
    <property type="entry name" value="Trypsin-like serine proteases"/>
    <property type="match status" value="1"/>
</dbReference>